<dbReference type="NCBIfam" id="TIGR01759">
    <property type="entry name" value="MalateDH-SF1"/>
    <property type="match status" value="1"/>
</dbReference>
<keyword evidence="15" id="KW-1185">Reference proteome</keyword>
<sequence length="342" mass="36238">MSKTVRVAVTGAGGQVSYAMLARLASGEVFGDDTKVILHLLEIPKKPDWTPPNPTARQPLDIAEGNAMELLDCGFPTLLDVVVTDDANKAFNGVNWALLVGAAPRGPGMERKDLLGLNGKIFVGQGKALAKNAASDVRILIVGNPCNTNCLVAYHNGKEIPADRWHAMTRLDHNRAVSALAVKAGVPNAAVTSVTIWGNHSNTQFPDFTNAKINGKPATEVITDRAWLETTYVPQCQNRGAAIIKARGLSSALSAANGAIDHVKSFVRGTPAGDWTSAAVVSKGEYGVPAGLVFGYPVTIDKSSNWKIIDGLSFDAFGKAAFQKTLTELLEEKDAVKDLLPG</sequence>
<feature type="binding site" evidence="7">
    <location>
        <position position="125"/>
    </location>
    <ligand>
        <name>NAD(+)</name>
        <dbReference type="ChEBI" id="CHEBI:57540"/>
    </ligand>
</feature>
<accession>A0A225DSC4</accession>
<evidence type="ECO:0000256" key="2">
    <source>
        <dbReference type="ARBA" id="ARBA00012995"/>
    </source>
</evidence>
<feature type="domain" description="Lactate/malate dehydrogenase C-terminal" evidence="13">
    <location>
        <begin position="169"/>
        <end position="338"/>
    </location>
</feature>
<evidence type="ECO:0000259" key="12">
    <source>
        <dbReference type="Pfam" id="PF00056"/>
    </source>
</evidence>
<dbReference type="GO" id="GO:0006108">
    <property type="term" value="P:malate metabolic process"/>
    <property type="evidence" value="ECO:0007669"/>
    <property type="project" value="InterPro"/>
</dbReference>
<evidence type="ECO:0000256" key="4">
    <source>
        <dbReference type="ARBA" id="ARBA00023002"/>
    </source>
</evidence>
<feature type="domain" description="Lactate/malate dehydrogenase N-terminal" evidence="12">
    <location>
        <begin position="5"/>
        <end position="160"/>
    </location>
</feature>
<feature type="binding site" evidence="7 9">
    <location>
        <position position="105"/>
    </location>
    <ligand>
        <name>substrate</name>
    </ligand>
</feature>
<keyword evidence="3 7" id="KW-0816">Tricarboxylic acid cycle</keyword>
<dbReference type="Gene3D" id="3.90.110.10">
    <property type="entry name" value="Lactate dehydrogenase/glycoside hydrolase, family 4, C-terminal"/>
    <property type="match status" value="1"/>
</dbReference>
<evidence type="ECO:0000256" key="6">
    <source>
        <dbReference type="ARBA" id="ARBA00048313"/>
    </source>
</evidence>
<comment type="caution">
    <text evidence="14">The sequence shown here is derived from an EMBL/GenBank/DDBJ whole genome shotgun (WGS) entry which is preliminary data.</text>
</comment>
<dbReference type="InterPro" id="IPR036291">
    <property type="entry name" value="NAD(P)-bd_dom_sf"/>
</dbReference>
<dbReference type="InterPro" id="IPR022383">
    <property type="entry name" value="Lactate/malate_DH_C"/>
</dbReference>
<gene>
    <name evidence="7" type="primary">mdh</name>
    <name evidence="14" type="ORF">FRUB_02292</name>
</gene>
<dbReference type="Pfam" id="PF02866">
    <property type="entry name" value="Ldh_1_C"/>
    <property type="match status" value="1"/>
</dbReference>
<keyword evidence="4 7" id="KW-0560">Oxidoreductase</keyword>
<organism evidence="14 15">
    <name type="scientific">Fimbriiglobus ruber</name>
    <dbReference type="NCBI Taxonomy" id="1908690"/>
    <lineage>
        <taxon>Bacteria</taxon>
        <taxon>Pseudomonadati</taxon>
        <taxon>Planctomycetota</taxon>
        <taxon>Planctomycetia</taxon>
        <taxon>Gemmatales</taxon>
        <taxon>Gemmataceae</taxon>
        <taxon>Fimbriiglobus</taxon>
    </lineage>
</organism>
<feature type="binding site" evidence="7 10">
    <location>
        <position position="118"/>
    </location>
    <ligand>
        <name>NAD(+)</name>
        <dbReference type="ChEBI" id="CHEBI:57540"/>
    </ligand>
</feature>
<dbReference type="EMBL" id="NIDE01000003">
    <property type="protein sequence ID" value="OWK44360.1"/>
    <property type="molecule type" value="Genomic_DNA"/>
</dbReference>
<proteinExistence type="inferred from homology"/>
<dbReference type="Gene3D" id="3.40.50.720">
    <property type="entry name" value="NAD(P)-binding Rossmann-like Domain"/>
    <property type="match status" value="1"/>
</dbReference>
<dbReference type="PROSITE" id="PS00068">
    <property type="entry name" value="MDH"/>
    <property type="match status" value="1"/>
</dbReference>
<dbReference type="PANTHER" id="PTHR23382">
    <property type="entry name" value="MALATE DEHYDROGENASE"/>
    <property type="match status" value="1"/>
</dbReference>
<dbReference type="HAMAP" id="MF_01517">
    <property type="entry name" value="Malate_dehydrog_2"/>
    <property type="match status" value="1"/>
</dbReference>
<dbReference type="InterPro" id="IPR001557">
    <property type="entry name" value="L-lactate/malate_DH"/>
</dbReference>
<dbReference type="SUPFAM" id="SSF56327">
    <property type="entry name" value="LDH C-terminal domain-like"/>
    <property type="match status" value="1"/>
</dbReference>
<dbReference type="Pfam" id="PF00056">
    <property type="entry name" value="Ldh_1_N"/>
    <property type="match status" value="1"/>
</dbReference>
<dbReference type="FunFam" id="3.90.110.10:FF:000002">
    <property type="entry name" value="Malate dehydrogenase"/>
    <property type="match status" value="1"/>
</dbReference>
<comment type="catalytic activity">
    <reaction evidence="6 7 11">
        <text>(S)-malate + NAD(+) = oxaloacetate + NADH + H(+)</text>
        <dbReference type="Rhea" id="RHEA:21432"/>
        <dbReference type="ChEBI" id="CHEBI:15378"/>
        <dbReference type="ChEBI" id="CHEBI:15589"/>
        <dbReference type="ChEBI" id="CHEBI:16452"/>
        <dbReference type="ChEBI" id="CHEBI:57540"/>
        <dbReference type="ChEBI" id="CHEBI:57945"/>
        <dbReference type="EC" id="1.1.1.37"/>
    </reaction>
</comment>
<evidence type="ECO:0000256" key="10">
    <source>
        <dbReference type="PIRSR" id="PIRSR000102-3"/>
    </source>
</evidence>
<dbReference type="EC" id="1.1.1.37" evidence="2 7"/>
<feature type="active site" description="Proton acceptor" evidence="7 8">
    <location>
        <position position="200"/>
    </location>
</feature>
<evidence type="ECO:0000256" key="1">
    <source>
        <dbReference type="ARBA" id="ARBA00009613"/>
    </source>
</evidence>
<reference evidence="15" key="1">
    <citation type="submission" date="2017-06" db="EMBL/GenBank/DDBJ databases">
        <title>Genome analysis of Fimbriiglobus ruber SP5, the first member of the order Planctomycetales with confirmed chitinolytic capability.</title>
        <authorList>
            <person name="Ravin N.V."/>
            <person name="Rakitin A.L."/>
            <person name="Ivanova A.A."/>
            <person name="Beletsky A.V."/>
            <person name="Kulichevskaya I.S."/>
            <person name="Mardanov A.V."/>
            <person name="Dedysh S.N."/>
        </authorList>
    </citation>
    <scope>NUCLEOTIDE SEQUENCE [LARGE SCALE GENOMIC DNA]</scope>
    <source>
        <strain evidence="15">SP5</strain>
    </source>
</reference>
<dbReference type="PIRSF" id="PIRSF000102">
    <property type="entry name" value="Lac_mal_DH"/>
    <property type="match status" value="1"/>
</dbReference>
<feature type="binding site" evidence="7">
    <location>
        <begin position="11"/>
        <end position="17"/>
    </location>
    <ligand>
        <name>NAD(+)</name>
        <dbReference type="ChEBI" id="CHEBI:57540"/>
    </ligand>
</feature>
<dbReference type="RefSeq" id="WP_088253644.1">
    <property type="nucleotide sequence ID" value="NZ_NIDE01000003.1"/>
</dbReference>
<dbReference type="NCBIfam" id="NF003916">
    <property type="entry name" value="PRK05442.1"/>
    <property type="match status" value="1"/>
</dbReference>
<feature type="binding site" evidence="7 9">
    <location>
        <position position="111"/>
    </location>
    <ligand>
        <name>substrate</name>
    </ligand>
</feature>
<evidence type="ECO:0000256" key="11">
    <source>
        <dbReference type="RuleBase" id="RU000422"/>
    </source>
</evidence>
<dbReference type="OrthoDB" id="9802969at2"/>
<dbReference type="FunFam" id="3.40.50.720:FF:000010">
    <property type="entry name" value="Malate dehydrogenase"/>
    <property type="match status" value="1"/>
</dbReference>
<feature type="binding site" evidence="7 10">
    <location>
        <begin position="142"/>
        <end position="144"/>
    </location>
    <ligand>
        <name>NAD(+)</name>
        <dbReference type="ChEBI" id="CHEBI:57540"/>
    </ligand>
</feature>
<dbReference type="InterPro" id="IPR001236">
    <property type="entry name" value="Lactate/malate_DH_N"/>
</dbReference>
<feature type="binding site" evidence="7 9">
    <location>
        <position position="175"/>
    </location>
    <ligand>
        <name>substrate</name>
    </ligand>
</feature>
<evidence type="ECO:0000313" key="14">
    <source>
        <dbReference type="EMBL" id="OWK44360.1"/>
    </source>
</evidence>
<evidence type="ECO:0000256" key="7">
    <source>
        <dbReference type="HAMAP-Rule" id="MF_01517"/>
    </source>
</evidence>
<evidence type="ECO:0000259" key="13">
    <source>
        <dbReference type="Pfam" id="PF02866"/>
    </source>
</evidence>
<dbReference type="InterPro" id="IPR010945">
    <property type="entry name" value="Malate_DH_type2"/>
</dbReference>
<dbReference type="AlphaFoldDB" id="A0A225DSC4"/>
<feature type="binding site" evidence="7 9">
    <location>
        <position position="144"/>
    </location>
    <ligand>
        <name>substrate</name>
    </ligand>
</feature>
<dbReference type="GO" id="GO:0006099">
    <property type="term" value="P:tricarboxylic acid cycle"/>
    <property type="evidence" value="ECO:0007669"/>
    <property type="project" value="UniProtKB-UniRule"/>
</dbReference>
<protein>
    <recommendedName>
        <fullName evidence="2 7">Malate dehydrogenase</fullName>
        <ecNumber evidence="2 7">1.1.1.37</ecNumber>
    </recommendedName>
</protein>
<comment type="function">
    <text evidence="7">Catalyzes the reversible oxidation of malate to oxaloacetate.</text>
</comment>
<name>A0A225DSC4_9BACT</name>
<dbReference type="SUPFAM" id="SSF51735">
    <property type="entry name" value="NAD(P)-binding Rossmann-fold domains"/>
    <property type="match status" value="1"/>
</dbReference>
<comment type="similarity">
    <text evidence="1 7">Belongs to the LDH/MDH superfamily. MDH type 2 family.</text>
</comment>
<dbReference type="CDD" id="cd01338">
    <property type="entry name" value="MDH_chloroplast-like"/>
    <property type="match status" value="1"/>
</dbReference>
<keyword evidence="5 7" id="KW-0520">NAD</keyword>
<evidence type="ECO:0000256" key="8">
    <source>
        <dbReference type="PIRSR" id="PIRSR000102-1"/>
    </source>
</evidence>
<dbReference type="InterPro" id="IPR001252">
    <property type="entry name" value="Malate_DH_AS"/>
</dbReference>
<dbReference type="InterPro" id="IPR015955">
    <property type="entry name" value="Lactate_DH/Glyco_Ohase_4_C"/>
</dbReference>
<evidence type="ECO:0000256" key="3">
    <source>
        <dbReference type="ARBA" id="ARBA00022532"/>
    </source>
</evidence>
<dbReference type="Proteomes" id="UP000214646">
    <property type="component" value="Unassembled WGS sequence"/>
</dbReference>
<evidence type="ECO:0000313" key="15">
    <source>
        <dbReference type="Proteomes" id="UP000214646"/>
    </source>
</evidence>
<evidence type="ECO:0000256" key="5">
    <source>
        <dbReference type="ARBA" id="ARBA00023027"/>
    </source>
</evidence>
<dbReference type="GO" id="GO:0030060">
    <property type="term" value="F:L-malate dehydrogenase (NAD+) activity"/>
    <property type="evidence" value="ECO:0007669"/>
    <property type="project" value="UniProtKB-UniRule"/>
</dbReference>
<evidence type="ECO:0000256" key="9">
    <source>
        <dbReference type="PIRSR" id="PIRSR000102-2"/>
    </source>
</evidence>